<dbReference type="EMBL" id="CP003219">
    <property type="protein sequence ID" value="AEW96245.1"/>
    <property type="molecule type" value="Genomic_DNA"/>
</dbReference>
<dbReference type="HOGENOM" id="CLU_1299140_0_0_11"/>
<dbReference type="InterPro" id="IPR050330">
    <property type="entry name" value="Bact_OuterMem_StrucFunc"/>
</dbReference>
<evidence type="ECO:0000313" key="7">
    <source>
        <dbReference type="EMBL" id="AEW96245.1"/>
    </source>
</evidence>
<evidence type="ECO:0000256" key="4">
    <source>
        <dbReference type="PROSITE-ProRule" id="PRU00473"/>
    </source>
</evidence>
<feature type="domain" description="OmpA-like" evidence="6">
    <location>
        <begin position="76"/>
        <end position="195"/>
    </location>
</feature>
<proteinExistence type="predicted"/>
<dbReference type="CDD" id="cd07185">
    <property type="entry name" value="OmpA_C-like"/>
    <property type="match status" value="1"/>
</dbReference>
<dbReference type="Proteomes" id="UP000007842">
    <property type="component" value="Chromosome"/>
</dbReference>
<dbReference type="KEGG" id="scy:SCATT_38740"/>
<evidence type="ECO:0000256" key="5">
    <source>
        <dbReference type="SAM" id="SignalP"/>
    </source>
</evidence>
<dbReference type="SUPFAM" id="SSF103088">
    <property type="entry name" value="OmpA-like"/>
    <property type="match status" value="1"/>
</dbReference>
<reference evidence="8" key="1">
    <citation type="submission" date="2011-12" db="EMBL/GenBank/DDBJ databases">
        <title>Complete genome sequence of Streptomyces cattleya strain DSM 46488.</title>
        <authorList>
            <person name="Ou H.-Y."/>
            <person name="Li P."/>
            <person name="Zhao C."/>
            <person name="O'Hagan D."/>
            <person name="Deng Z."/>
        </authorList>
    </citation>
    <scope>NUCLEOTIDE SEQUENCE [LARGE SCALE GENOMIC DNA]</scope>
    <source>
        <strain evidence="8">ATCC 35852 / DSM 46488 / JCM 4925 / NBRC 14057 / NRRL 8057</strain>
    </source>
</reference>
<dbReference type="PANTHER" id="PTHR30329">
    <property type="entry name" value="STATOR ELEMENT OF FLAGELLAR MOTOR COMPLEX"/>
    <property type="match status" value="1"/>
</dbReference>
<evidence type="ECO:0000256" key="3">
    <source>
        <dbReference type="ARBA" id="ARBA00023237"/>
    </source>
</evidence>
<feature type="chain" id="PRO_5003517805" description="OmpA-like domain-containing protein" evidence="5">
    <location>
        <begin position="28"/>
        <end position="196"/>
    </location>
</feature>
<dbReference type="PROSITE" id="PS51123">
    <property type="entry name" value="OMPA_2"/>
    <property type="match status" value="1"/>
</dbReference>
<evidence type="ECO:0000259" key="6">
    <source>
        <dbReference type="PROSITE" id="PS51123"/>
    </source>
</evidence>
<dbReference type="InterPro" id="IPR006664">
    <property type="entry name" value="OMP_bac"/>
</dbReference>
<comment type="subcellular location">
    <subcellularLocation>
        <location evidence="1">Cell outer membrane</location>
    </subcellularLocation>
</comment>
<dbReference type="InterPro" id="IPR036737">
    <property type="entry name" value="OmpA-like_sf"/>
</dbReference>
<dbReference type="AlphaFoldDB" id="G8WSL0"/>
<dbReference type="STRING" id="1003195.SCATT_38740"/>
<name>G8WSL0_STREN</name>
<dbReference type="Pfam" id="PF00691">
    <property type="entry name" value="OmpA"/>
    <property type="match status" value="1"/>
</dbReference>
<accession>G8WSL0</accession>
<dbReference type="InterPro" id="IPR006665">
    <property type="entry name" value="OmpA-like"/>
</dbReference>
<keyword evidence="5" id="KW-0732">Signal</keyword>
<keyword evidence="2 4" id="KW-0472">Membrane</keyword>
<evidence type="ECO:0000256" key="2">
    <source>
        <dbReference type="ARBA" id="ARBA00023136"/>
    </source>
</evidence>
<feature type="signal peptide" evidence="5">
    <location>
        <begin position="1"/>
        <end position="27"/>
    </location>
</feature>
<dbReference type="PATRIC" id="fig|1003195.29.peg.3871"/>
<dbReference type="PANTHER" id="PTHR30329:SF21">
    <property type="entry name" value="LIPOPROTEIN YIAD-RELATED"/>
    <property type="match status" value="1"/>
</dbReference>
<keyword evidence="8" id="KW-1185">Reference proteome</keyword>
<dbReference type="PRINTS" id="PR01021">
    <property type="entry name" value="OMPADOMAIN"/>
</dbReference>
<sequence>MRPAVPLAVAAALLCCCAAAPAPPSPAGTPPPPVRVDPRAPGLRLTPGATLAPPKVLDVKTVVEDSNGDERRADTSVAVTFSLQTEVVFDKDSASLGPRASARIQAVADEITRQNAKTVRVFGFTDDLGTHEHGLELSKRRAEAVYALLARDLAPDPGLTFEVRGYAEQYPVADNATEDGRRKNRRVEITFPKSTG</sequence>
<dbReference type="Gene3D" id="3.30.1330.60">
    <property type="entry name" value="OmpA-like domain"/>
    <property type="match status" value="1"/>
</dbReference>
<keyword evidence="3" id="KW-0998">Cell outer membrane</keyword>
<evidence type="ECO:0000256" key="1">
    <source>
        <dbReference type="ARBA" id="ARBA00004442"/>
    </source>
</evidence>
<gene>
    <name evidence="7" type="ordered locus">SCATT_38740</name>
</gene>
<protein>
    <recommendedName>
        <fullName evidence="6">OmpA-like domain-containing protein</fullName>
    </recommendedName>
</protein>
<organism evidence="7 8">
    <name type="scientific">Streptantibioticus cattleyicolor (strain ATCC 35852 / DSM 46488 / JCM 4925 / NBRC 14057 / NRRL 8057)</name>
    <name type="common">Streptomyces cattleya</name>
    <dbReference type="NCBI Taxonomy" id="1003195"/>
    <lineage>
        <taxon>Bacteria</taxon>
        <taxon>Bacillati</taxon>
        <taxon>Actinomycetota</taxon>
        <taxon>Actinomycetes</taxon>
        <taxon>Kitasatosporales</taxon>
        <taxon>Streptomycetaceae</taxon>
        <taxon>Streptantibioticus</taxon>
    </lineage>
</organism>
<dbReference type="GO" id="GO:0009279">
    <property type="term" value="C:cell outer membrane"/>
    <property type="evidence" value="ECO:0007669"/>
    <property type="project" value="UniProtKB-SubCell"/>
</dbReference>
<dbReference type="eggNOG" id="COG2885">
    <property type="taxonomic scope" value="Bacteria"/>
</dbReference>
<evidence type="ECO:0000313" key="8">
    <source>
        <dbReference type="Proteomes" id="UP000007842"/>
    </source>
</evidence>